<gene>
    <name evidence="3" type="ORF">KGD84_01940</name>
</gene>
<dbReference type="Pfam" id="PF13649">
    <property type="entry name" value="Methyltransf_25"/>
    <property type="match status" value="1"/>
</dbReference>
<organism evidence="3 4">
    <name type="scientific">Nocardiopsis changdeensis</name>
    <dbReference type="NCBI Taxonomy" id="2831969"/>
    <lineage>
        <taxon>Bacteria</taxon>
        <taxon>Bacillati</taxon>
        <taxon>Actinomycetota</taxon>
        <taxon>Actinomycetes</taxon>
        <taxon>Streptosporangiales</taxon>
        <taxon>Nocardiopsidaceae</taxon>
        <taxon>Nocardiopsis</taxon>
    </lineage>
</organism>
<keyword evidence="3" id="KW-0489">Methyltransferase</keyword>
<dbReference type="GO" id="GO:0032259">
    <property type="term" value="P:methylation"/>
    <property type="evidence" value="ECO:0007669"/>
    <property type="project" value="UniProtKB-KW"/>
</dbReference>
<sequence>MTDEQFPDAPPPEMFRAEYWDERFAAPERIWSGNPNVALVAEAAGLEPGRALEVGSGEGDDARWLAERGWEVTATDISAVALEKAAARVAEQVPEAAARITWRQADIYTWVPPEGAYDLVTSHYLPPRPERRAEVFGGLAAAVAPGGTLLLVSHALRDLEDGVPRPPWPEMFPTLEDMAALVPEDRWETVTLEERPRPAVYNGTEYTIHDVVLRARRRS</sequence>
<dbReference type="EMBL" id="CP074133">
    <property type="protein sequence ID" value="QUX23187.1"/>
    <property type="molecule type" value="Genomic_DNA"/>
</dbReference>
<evidence type="ECO:0000313" key="3">
    <source>
        <dbReference type="EMBL" id="QUX23187.1"/>
    </source>
</evidence>
<dbReference type="GO" id="GO:0008168">
    <property type="term" value="F:methyltransferase activity"/>
    <property type="evidence" value="ECO:0007669"/>
    <property type="project" value="UniProtKB-KW"/>
</dbReference>
<evidence type="ECO:0000256" key="1">
    <source>
        <dbReference type="ARBA" id="ARBA00022679"/>
    </source>
</evidence>
<dbReference type="InterPro" id="IPR041698">
    <property type="entry name" value="Methyltransf_25"/>
</dbReference>
<dbReference type="PANTHER" id="PTHR43861">
    <property type="entry name" value="TRANS-ACONITATE 2-METHYLTRANSFERASE-RELATED"/>
    <property type="match status" value="1"/>
</dbReference>
<dbReference type="CDD" id="cd02440">
    <property type="entry name" value="AdoMet_MTases"/>
    <property type="match status" value="1"/>
</dbReference>
<reference evidence="3 4" key="1">
    <citation type="submission" date="2021-05" db="EMBL/GenBank/DDBJ databases">
        <title>Direct Submission.</title>
        <authorList>
            <person name="Li K."/>
            <person name="Gao J."/>
        </authorList>
    </citation>
    <scope>NUCLEOTIDE SEQUENCE [LARGE SCALE GENOMIC DNA]</scope>
    <source>
        <strain evidence="3 4">Mg02</strain>
    </source>
</reference>
<feature type="domain" description="Methyltransferase" evidence="2">
    <location>
        <begin position="52"/>
        <end position="147"/>
    </location>
</feature>
<dbReference type="RefSeq" id="WP_220564412.1">
    <property type="nucleotide sequence ID" value="NZ_CP074133.1"/>
</dbReference>
<keyword evidence="1" id="KW-0808">Transferase</keyword>
<evidence type="ECO:0000313" key="4">
    <source>
        <dbReference type="Proteomes" id="UP000676079"/>
    </source>
</evidence>
<dbReference type="Proteomes" id="UP000676079">
    <property type="component" value="Chromosome"/>
</dbReference>
<accession>A0ABX8BME2</accession>
<dbReference type="InterPro" id="IPR029063">
    <property type="entry name" value="SAM-dependent_MTases_sf"/>
</dbReference>
<keyword evidence="4" id="KW-1185">Reference proteome</keyword>
<dbReference type="PANTHER" id="PTHR43861:SF3">
    <property type="entry name" value="PUTATIVE (AFU_ORTHOLOGUE AFUA_2G14390)-RELATED"/>
    <property type="match status" value="1"/>
</dbReference>
<protein>
    <submittedName>
        <fullName evidence="3">Class I SAM-dependent methyltransferase</fullName>
    </submittedName>
</protein>
<proteinExistence type="predicted"/>
<name>A0ABX8BME2_9ACTN</name>
<dbReference type="Gene3D" id="3.40.50.150">
    <property type="entry name" value="Vaccinia Virus protein VP39"/>
    <property type="match status" value="1"/>
</dbReference>
<evidence type="ECO:0000259" key="2">
    <source>
        <dbReference type="Pfam" id="PF13649"/>
    </source>
</evidence>
<dbReference type="SUPFAM" id="SSF53335">
    <property type="entry name" value="S-adenosyl-L-methionine-dependent methyltransferases"/>
    <property type="match status" value="1"/>
</dbReference>